<dbReference type="PANTHER" id="PTHR43641">
    <property type="entry name" value="FORMATE ACETYLTRANSFERASE 3-RELATED"/>
    <property type="match status" value="1"/>
</dbReference>
<evidence type="ECO:0000256" key="2">
    <source>
        <dbReference type="ARBA" id="ARBA00023239"/>
    </source>
</evidence>
<evidence type="ECO:0000313" key="6">
    <source>
        <dbReference type="EMBL" id="MBW6410745.1"/>
    </source>
</evidence>
<evidence type="ECO:0000259" key="5">
    <source>
        <dbReference type="PROSITE" id="PS51554"/>
    </source>
</evidence>
<dbReference type="Proteomes" id="UP001519921">
    <property type="component" value="Unassembled WGS sequence"/>
</dbReference>
<dbReference type="EMBL" id="JAHXPT010000009">
    <property type="protein sequence ID" value="MBW6410745.1"/>
    <property type="molecule type" value="Genomic_DNA"/>
</dbReference>
<feature type="domain" description="Glycine radical" evidence="4">
    <location>
        <begin position="681"/>
        <end position="801"/>
    </location>
</feature>
<dbReference type="CDD" id="cd01677">
    <property type="entry name" value="PFL2_DhaB_BssA"/>
    <property type="match status" value="1"/>
</dbReference>
<dbReference type="Pfam" id="PF01228">
    <property type="entry name" value="Gly_radical"/>
    <property type="match status" value="1"/>
</dbReference>
<dbReference type="PROSITE" id="PS51554">
    <property type="entry name" value="PFL"/>
    <property type="match status" value="1"/>
</dbReference>
<dbReference type="InterPro" id="IPR004184">
    <property type="entry name" value="PFL_dom"/>
</dbReference>
<dbReference type="Gene3D" id="3.20.70.20">
    <property type="match status" value="1"/>
</dbReference>
<dbReference type="SUPFAM" id="SSF51998">
    <property type="entry name" value="PFL-like glycyl radical enzymes"/>
    <property type="match status" value="1"/>
</dbReference>
<name>A0ABS7ATE5_9CLOT</name>
<dbReference type="InterPro" id="IPR001150">
    <property type="entry name" value="Gly_radical"/>
</dbReference>
<dbReference type="Pfam" id="PF02901">
    <property type="entry name" value="PFL-like"/>
    <property type="match status" value="1"/>
</dbReference>
<organism evidence="6 7">
    <name type="scientific">Clostridium weizhouense</name>
    <dbReference type="NCBI Taxonomy" id="2859781"/>
    <lineage>
        <taxon>Bacteria</taxon>
        <taxon>Bacillati</taxon>
        <taxon>Bacillota</taxon>
        <taxon>Clostridia</taxon>
        <taxon>Eubacteriales</taxon>
        <taxon>Clostridiaceae</taxon>
        <taxon>Clostridium</taxon>
    </lineage>
</organism>
<comment type="caution">
    <text evidence="6">The sequence shown here is derived from an EMBL/GenBank/DDBJ whole genome shotgun (WGS) entry which is preliminary data.</text>
</comment>
<evidence type="ECO:0000256" key="1">
    <source>
        <dbReference type="ARBA" id="ARBA00022818"/>
    </source>
</evidence>
<sequence>MRDYTIKSERIKKLRESVLNKTPSVCIERARYFTEAYKENEDKPIYIKRAKAVEKTLENMSIYIKDGELIVGNQSSDERTAPIFPEYAVQWIEDELKECGNFNKREGDNFYIDEKNIDELLEIVQYWKGKTLRDKCYGIMPEEIKKAINVKVIHGEGNMTSGDGHIVPDFEKALKLGLYGIIKEAEKALEKIDISENDGFKKKAFLESVIIINKAIINFGLRYSELAKKLALEEKDINRKNELLLISDICLRIPREAPKNFYEAVQMIWFVHLVIQIESNGHSASLGRVDQYLYPYYKEGIENGTLTEDFAKELLHCLWIKLFSILKIRPTSHAGYGAGYPTYQNVTIGGCNEFGEDCTNDLSYLILQSVGEMKLTQPNLSARLFSNSSERFIRECANVIKTGFGMPALHTDEIIVQALLNKGVNYNDAYNYTMVGCVEVAVPGKWGYRCTGMSFLNMIKVVELTLNDGYDERTGETLLTGNGDLLNFNNFEELWTAWEKNIAYYTKLTVALDKIADTNLEKFPDIFCSSLVDDCIGRGKSIKEGGSIYDIVAGLQVGLANATNSLSALKDIVFDKNILSKEEVMSALKNNFEGLEGIKVKKILSSSPKYGNDIDCVDNMAKEVYQTYINEISKYKTTRYGRGPIGGIYGLSTSGISSNVPMGCVTGATPDGRLAWTPAAEGASPMQGSDIEGPTSVLKSITKLPTILITGGQLLNMKFSPNLLVGGEQFIKFIDLIKAFVAMKGWHIQFNVIDTKTLREAQNDPEKYRDVIVRVAGYCAQFVTLDSTTQEDIISRTEEVF</sequence>
<dbReference type="PROSITE" id="PS51149">
    <property type="entry name" value="GLY_RADICAL_2"/>
    <property type="match status" value="1"/>
</dbReference>
<feature type="modified residue" description="Glycine radical" evidence="3">
    <location>
        <position position="777"/>
    </location>
</feature>
<dbReference type="PANTHER" id="PTHR43641:SF2">
    <property type="entry name" value="DEHYDRATASE YBIW-RELATED"/>
    <property type="match status" value="1"/>
</dbReference>
<dbReference type="InterPro" id="IPR051215">
    <property type="entry name" value="GRE"/>
</dbReference>
<keyword evidence="1 3" id="KW-0556">Organic radical</keyword>
<dbReference type="InterPro" id="IPR019777">
    <property type="entry name" value="Form_AcTrfase_GR_CS"/>
</dbReference>
<dbReference type="InterPro" id="IPR010098">
    <property type="entry name" value="PFL2/GDeHydtase_fam"/>
</dbReference>
<evidence type="ECO:0000259" key="4">
    <source>
        <dbReference type="PROSITE" id="PS51149"/>
    </source>
</evidence>
<dbReference type="NCBIfam" id="TIGR01774">
    <property type="entry name" value="PFL2-3"/>
    <property type="match status" value="1"/>
</dbReference>
<gene>
    <name evidence="6" type="ORF">KYD98_11640</name>
</gene>
<dbReference type="RefSeq" id="WP_219780210.1">
    <property type="nucleotide sequence ID" value="NZ_JAHXPT010000009.1"/>
</dbReference>
<proteinExistence type="predicted"/>
<reference evidence="6 7" key="1">
    <citation type="submission" date="2021-07" db="EMBL/GenBank/DDBJ databases">
        <title>Clostridium weizhouense sp. nov., an anaerobic bacterium isolated from activated sludge of Petroleum wastewater.</title>
        <authorList>
            <person name="Li Q."/>
        </authorList>
    </citation>
    <scope>NUCLEOTIDE SEQUENCE [LARGE SCALE GENOMIC DNA]</scope>
    <source>
        <strain evidence="6 7">YB-6</strain>
    </source>
</reference>
<protein>
    <submittedName>
        <fullName evidence="6">Glycyl radical protein</fullName>
    </submittedName>
</protein>
<evidence type="ECO:0000313" key="7">
    <source>
        <dbReference type="Proteomes" id="UP001519921"/>
    </source>
</evidence>
<dbReference type="PIRSF" id="PIRSF000379">
    <property type="entry name" value="For_Ac_trans_1"/>
    <property type="match status" value="1"/>
</dbReference>
<accession>A0ABS7ATE5</accession>
<keyword evidence="7" id="KW-1185">Reference proteome</keyword>
<evidence type="ECO:0000256" key="3">
    <source>
        <dbReference type="PROSITE-ProRule" id="PRU00493"/>
    </source>
</evidence>
<feature type="domain" description="PFL" evidence="5">
    <location>
        <begin position="9"/>
        <end position="674"/>
    </location>
</feature>
<dbReference type="PROSITE" id="PS00850">
    <property type="entry name" value="GLY_RADICAL_1"/>
    <property type="match status" value="1"/>
</dbReference>
<keyword evidence="2" id="KW-0456">Lyase</keyword>